<sequence>LAHHGCILQHYPENVLMPGEKRATLIKSKGIHDLSLRERQVFVDALKNNLLTIKTVTRQGALAKLIVSHSPVIIEEAPAPHSNHTHGRQWYAN</sequence>
<reference evidence="1" key="1">
    <citation type="journal article" date="2020" name="New Phytol.">
        <title>Comparative genomics reveals dynamic genome evolution in host specialist ectomycorrhizal fungi.</title>
        <authorList>
            <person name="Lofgren L.A."/>
            <person name="Nguyen N.H."/>
            <person name="Vilgalys R."/>
            <person name="Ruytinx J."/>
            <person name="Liao H.L."/>
            <person name="Branco S."/>
            <person name="Kuo A."/>
            <person name="LaButti K."/>
            <person name="Lipzen A."/>
            <person name="Andreopoulos W."/>
            <person name="Pangilinan J."/>
            <person name="Riley R."/>
            <person name="Hundley H."/>
            <person name="Na H."/>
            <person name="Barry K."/>
            <person name="Grigoriev I.V."/>
            <person name="Stajich J.E."/>
            <person name="Kennedy P.G."/>
        </authorList>
    </citation>
    <scope>NUCLEOTIDE SEQUENCE</scope>
    <source>
        <strain evidence="1">FC423</strain>
    </source>
</reference>
<dbReference type="AlphaFoldDB" id="A0A9P7EWH5"/>
<organism evidence="1 2">
    <name type="scientific">Suillus discolor</name>
    <dbReference type="NCBI Taxonomy" id="1912936"/>
    <lineage>
        <taxon>Eukaryota</taxon>
        <taxon>Fungi</taxon>
        <taxon>Dikarya</taxon>
        <taxon>Basidiomycota</taxon>
        <taxon>Agaricomycotina</taxon>
        <taxon>Agaricomycetes</taxon>
        <taxon>Agaricomycetidae</taxon>
        <taxon>Boletales</taxon>
        <taxon>Suillineae</taxon>
        <taxon>Suillaceae</taxon>
        <taxon>Suillus</taxon>
    </lineage>
</organism>
<feature type="non-terminal residue" evidence="1">
    <location>
        <position position="1"/>
    </location>
</feature>
<evidence type="ECO:0000313" key="1">
    <source>
        <dbReference type="EMBL" id="KAG2092116.1"/>
    </source>
</evidence>
<proteinExistence type="predicted"/>
<dbReference type="OrthoDB" id="2678497at2759"/>
<dbReference type="GeneID" id="64692444"/>
<dbReference type="Proteomes" id="UP000823399">
    <property type="component" value="Unassembled WGS sequence"/>
</dbReference>
<keyword evidence="2" id="KW-1185">Reference proteome</keyword>
<accession>A0A9P7EWH5</accession>
<protein>
    <submittedName>
        <fullName evidence="1">Uncharacterized protein</fullName>
    </submittedName>
</protein>
<gene>
    <name evidence="1" type="ORF">F5147DRAFT_537544</name>
</gene>
<name>A0A9P7EWH5_9AGAM</name>
<comment type="caution">
    <text evidence="1">The sequence shown here is derived from an EMBL/GenBank/DDBJ whole genome shotgun (WGS) entry which is preliminary data.</text>
</comment>
<dbReference type="RefSeq" id="XP_041286749.1">
    <property type="nucleotide sequence ID" value="XM_041430185.1"/>
</dbReference>
<dbReference type="EMBL" id="JABBWM010000092">
    <property type="protein sequence ID" value="KAG2092116.1"/>
    <property type="molecule type" value="Genomic_DNA"/>
</dbReference>
<evidence type="ECO:0000313" key="2">
    <source>
        <dbReference type="Proteomes" id="UP000823399"/>
    </source>
</evidence>
<feature type="non-terminal residue" evidence="1">
    <location>
        <position position="93"/>
    </location>
</feature>